<reference evidence="5 6" key="1">
    <citation type="submission" date="2019-02" db="EMBL/GenBank/DDBJ databases">
        <title>Kribbella capetownensis sp. nov. and Kribbella speibonae sp. nov., isolated from soil.</title>
        <authorList>
            <person name="Curtis S.M."/>
            <person name="Norton I."/>
            <person name="Everest G.J."/>
            <person name="Meyers P.R."/>
        </authorList>
    </citation>
    <scope>NUCLEOTIDE SEQUENCE [LARGE SCALE GENOMIC DNA]</scope>
    <source>
        <strain evidence="5 6">YM53</strain>
    </source>
</reference>
<feature type="domain" description="Ketoreductase" evidence="4">
    <location>
        <begin position="6"/>
        <end position="185"/>
    </location>
</feature>
<evidence type="ECO:0000313" key="6">
    <source>
        <dbReference type="Proteomes" id="UP000293342"/>
    </source>
</evidence>
<evidence type="ECO:0000256" key="3">
    <source>
        <dbReference type="RuleBase" id="RU000363"/>
    </source>
</evidence>
<evidence type="ECO:0000259" key="4">
    <source>
        <dbReference type="SMART" id="SM00822"/>
    </source>
</evidence>
<dbReference type="InterPro" id="IPR036291">
    <property type="entry name" value="NAD(P)-bd_dom_sf"/>
</dbReference>
<dbReference type="GO" id="GO:0016020">
    <property type="term" value="C:membrane"/>
    <property type="evidence" value="ECO:0007669"/>
    <property type="project" value="TreeGrafter"/>
</dbReference>
<accession>A0A4R0JUQ0</accession>
<dbReference type="PRINTS" id="PR00080">
    <property type="entry name" value="SDRFAMILY"/>
</dbReference>
<keyword evidence="6" id="KW-1185">Reference proteome</keyword>
<sequence length="262" mass="27323">MRLDGMIALVTGASAGIGTAVAEQLATAGARVIVHGRDEQRTEAVAKRIGGAPLLGDLAVPGAAAQLADTALDVHGQIDIVVANAGLGWSGPFAEMTATEIDRLVALDLLAPLQLVRRLLPPMLDRGAGHVALVGSIAGRTGVAGEAVYAATKAALDVFAESLRPELRGTGVTVSLTIPGVVDTGFFTARGRPYDRGRPRPVRAEDVAKALVDAIARDRAEVWVPGWLRVAPVVRALAPGLYRRLVARFGEQVVSRSGEARR</sequence>
<dbReference type="SMART" id="SM00822">
    <property type="entry name" value="PKS_KR"/>
    <property type="match status" value="1"/>
</dbReference>
<dbReference type="InterPro" id="IPR002347">
    <property type="entry name" value="SDR_fam"/>
</dbReference>
<evidence type="ECO:0000256" key="2">
    <source>
        <dbReference type="ARBA" id="ARBA00023002"/>
    </source>
</evidence>
<organism evidence="5 6">
    <name type="scientific">Kribbella capetownensis</name>
    <dbReference type="NCBI Taxonomy" id="1572659"/>
    <lineage>
        <taxon>Bacteria</taxon>
        <taxon>Bacillati</taxon>
        <taxon>Actinomycetota</taxon>
        <taxon>Actinomycetes</taxon>
        <taxon>Propionibacteriales</taxon>
        <taxon>Kribbellaceae</taxon>
        <taxon>Kribbella</taxon>
    </lineage>
</organism>
<dbReference type="RefSeq" id="WP_131515151.1">
    <property type="nucleotide sequence ID" value="NZ_SJKD01000004.1"/>
</dbReference>
<proteinExistence type="inferred from homology"/>
<dbReference type="PANTHER" id="PTHR44196">
    <property type="entry name" value="DEHYDROGENASE/REDUCTASE SDR FAMILY MEMBER 7B"/>
    <property type="match status" value="1"/>
</dbReference>
<dbReference type="Pfam" id="PF00106">
    <property type="entry name" value="adh_short"/>
    <property type="match status" value="1"/>
</dbReference>
<dbReference type="SUPFAM" id="SSF51735">
    <property type="entry name" value="NAD(P)-binding Rossmann-fold domains"/>
    <property type="match status" value="1"/>
</dbReference>
<dbReference type="OrthoDB" id="151996at2"/>
<dbReference type="EMBL" id="SJKD01000004">
    <property type="protein sequence ID" value="TCC48916.1"/>
    <property type="molecule type" value="Genomic_DNA"/>
</dbReference>
<evidence type="ECO:0000256" key="1">
    <source>
        <dbReference type="ARBA" id="ARBA00006484"/>
    </source>
</evidence>
<protein>
    <submittedName>
        <fullName evidence="5">SDR family NAD(P)-dependent oxidoreductase</fullName>
    </submittedName>
</protein>
<comment type="similarity">
    <text evidence="1 3">Belongs to the short-chain dehydrogenases/reductases (SDR) family.</text>
</comment>
<dbReference type="PANTHER" id="PTHR44196:SF1">
    <property type="entry name" value="DEHYDROGENASE_REDUCTASE SDR FAMILY MEMBER 7B"/>
    <property type="match status" value="1"/>
</dbReference>
<keyword evidence="2" id="KW-0560">Oxidoreductase</keyword>
<dbReference type="PRINTS" id="PR00081">
    <property type="entry name" value="GDHRDH"/>
</dbReference>
<dbReference type="Gene3D" id="3.40.50.720">
    <property type="entry name" value="NAD(P)-binding Rossmann-like Domain"/>
    <property type="match status" value="1"/>
</dbReference>
<dbReference type="AlphaFoldDB" id="A0A4R0JUQ0"/>
<comment type="caution">
    <text evidence="5">The sequence shown here is derived from an EMBL/GenBank/DDBJ whole genome shotgun (WGS) entry which is preliminary data.</text>
</comment>
<name>A0A4R0JUQ0_9ACTN</name>
<dbReference type="InterPro" id="IPR020904">
    <property type="entry name" value="Sc_DH/Rdtase_CS"/>
</dbReference>
<dbReference type="InterPro" id="IPR057326">
    <property type="entry name" value="KR_dom"/>
</dbReference>
<dbReference type="GO" id="GO:0016491">
    <property type="term" value="F:oxidoreductase activity"/>
    <property type="evidence" value="ECO:0007669"/>
    <property type="project" value="UniProtKB-KW"/>
</dbReference>
<evidence type="ECO:0000313" key="5">
    <source>
        <dbReference type="EMBL" id="TCC48916.1"/>
    </source>
</evidence>
<gene>
    <name evidence="5" type="ORF">E0H75_20330</name>
</gene>
<dbReference type="Proteomes" id="UP000293342">
    <property type="component" value="Unassembled WGS sequence"/>
</dbReference>
<dbReference type="PROSITE" id="PS00061">
    <property type="entry name" value="ADH_SHORT"/>
    <property type="match status" value="1"/>
</dbReference>